<dbReference type="Proteomes" id="UP000273786">
    <property type="component" value="Unassembled WGS sequence"/>
</dbReference>
<dbReference type="OrthoDB" id="8420176at2"/>
<dbReference type="AlphaFoldDB" id="A0A3P3FBJ5"/>
<feature type="compositionally biased region" description="Basic and acidic residues" evidence="1">
    <location>
        <begin position="90"/>
        <end position="111"/>
    </location>
</feature>
<name>A0A3P3FBJ5_9HYPH</name>
<evidence type="ECO:0000256" key="1">
    <source>
        <dbReference type="SAM" id="MobiDB-lite"/>
    </source>
</evidence>
<dbReference type="EMBL" id="RQXT01000033">
    <property type="protein sequence ID" value="RRH96013.1"/>
    <property type="molecule type" value="Genomic_DNA"/>
</dbReference>
<comment type="caution">
    <text evidence="2">The sequence shown here is derived from an EMBL/GenBank/DDBJ whole genome shotgun (WGS) entry which is preliminary data.</text>
</comment>
<keyword evidence="3" id="KW-1185">Reference proteome</keyword>
<protein>
    <submittedName>
        <fullName evidence="2">Uncharacterized protein</fullName>
    </submittedName>
</protein>
<proteinExistence type="predicted"/>
<dbReference type="RefSeq" id="WP_125003133.1">
    <property type="nucleotide sequence ID" value="NZ_RQXT01000033.1"/>
</dbReference>
<accession>A0A3P3FBJ5</accession>
<evidence type="ECO:0000313" key="3">
    <source>
        <dbReference type="Proteomes" id="UP000273786"/>
    </source>
</evidence>
<feature type="region of interest" description="Disordered" evidence="1">
    <location>
        <begin position="80"/>
        <end position="117"/>
    </location>
</feature>
<evidence type="ECO:0000313" key="2">
    <source>
        <dbReference type="EMBL" id="RRH96013.1"/>
    </source>
</evidence>
<gene>
    <name evidence="2" type="ORF">EH240_23735</name>
</gene>
<organism evidence="2 3">
    <name type="scientific">Mesorhizobium tamadayense</name>
    <dbReference type="NCBI Taxonomy" id="425306"/>
    <lineage>
        <taxon>Bacteria</taxon>
        <taxon>Pseudomonadati</taxon>
        <taxon>Pseudomonadota</taxon>
        <taxon>Alphaproteobacteria</taxon>
        <taxon>Hyphomicrobiales</taxon>
        <taxon>Phyllobacteriaceae</taxon>
        <taxon>Mesorhizobium</taxon>
    </lineage>
</organism>
<sequence length="117" mass="13195">MSSTHMSSTHLTSEQMTAIEKILADVRPALINGSRRRTAASRFLAEHFDGVSKTHLRTILGIYVRRLDSYQDALAQWKSEGGAAGTVPRTEARRRIDNDTNGMRRRDRETAARNQLI</sequence>
<reference evidence="2 3" key="1">
    <citation type="submission" date="2018-11" db="EMBL/GenBank/DDBJ databases">
        <title>the genome of Mesorhizobium tamadayense DSM 28320.</title>
        <authorList>
            <person name="Gao J."/>
        </authorList>
    </citation>
    <scope>NUCLEOTIDE SEQUENCE [LARGE SCALE GENOMIC DNA]</scope>
    <source>
        <strain evidence="2 3">DSM 28320</strain>
    </source>
</reference>